<evidence type="ECO:0000313" key="4">
    <source>
        <dbReference type="Proteomes" id="UP001208570"/>
    </source>
</evidence>
<dbReference type="PROSITE" id="PS50088">
    <property type="entry name" value="ANK_REPEAT"/>
    <property type="match status" value="1"/>
</dbReference>
<dbReference type="EMBL" id="JAODUP010000215">
    <property type="protein sequence ID" value="KAK2156370.1"/>
    <property type="molecule type" value="Genomic_DNA"/>
</dbReference>
<feature type="region of interest" description="Disordered" evidence="2">
    <location>
        <begin position="62"/>
        <end position="95"/>
    </location>
</feature>
<proteinExistence type="predicted"/>
<organism evidence="3 4">
    <name type="scientific">Paralvinella palmiformis</name>
    <dbReference type="NCBI Taxonomy" id="53620"/>
    <lineage>
        <taxon>Eukaryota</taxon>
        <taxon>Metazoa</taxon>
        <taxon>Spiralia</taxon>
        <taxon>Lophotrochozoa</taxon>
        <taxon>Annelida</taxon>
        <taxon>Polychaeta</taxon>
        <taxon>Sedentaria</taxon>
        <taxon>Canalipalpata</taxon>
        <taxon>Terebellida</taxon>
        <taxon>Terebelliformia</taxon>
        <taxon>Alvinellidae</taxon>
        <taxon>Paralvinella</taxon>
    </lineage>
</organism>
<dbReference type="AlphaFoldDB" id="A0AAD9N4G1"/>
<sequence length="95" mass="10532">MPAERSMNWKSELVEAIIDGDMMLVRSLLSSGADINQMSLLLWTQGATTTDRYPLCTTGHCQSSPDTWGRRKPSKQPRPRSVGPCGGEELLHTDE</sequence>
<dbReference type="Proteomes" id="UP001208570">
    <property type="component" value="Unassembled WGS sequence"/>
</dbReference>
<gene>
    <name evidence="3" type="ORF">LSH36_215g03013</name>
</gene>
<accession>A0AAD9N4G1</accession>
<feature type="repeat" description="ANK" evidence="1">
    <location>
        <begin position="8"/>
        <end position="40"/>
    </location>
</feature>
<evidence type="ECO:0000313" key="3">
    <source>
        <dbReference type="EMBL" id="KAK2156370.1"/>
    </source>
</evidence>
<evidence type="ECO:0000256" key="2">
    <source>
        <dbReference type="SAM" id="MobiDB-lite"/>
    </source>
</evidence>
<keyword evidence="1" id="KW-0040">ANK repeat</keyword>
<comment type="caution">
    <text evidence="3">The sequence shown here is derived from an EMBL/GenBank/DDBJ whole genome shotgun (WGS) entry which is preliminary data.</text>
</comment>
<evidence type="ECO:0000256" key="1">
    <source>
        <dbReference type="PROSITE-ProRule" id="PRU00023"/>
    </source>
</evidence>
<keyword evidence="4" id="KW-1185">Reference proteome</keyword>
<protein>
    <submittedName>
        <fullName evidence="3">Uncharacterized protein</fullName>
    </submittedName>
</protein>
<dbReference type="InterPro" id="IPR002110">
    <property type="entry name" value="Ankyrin_rpt"/>
</dbReference>
<reference evidence="3" key="1">
    <citation type="journal article" date="2023" name="Mol. Biol. Evol.">
        <title>Third-Generation Sequencing Reveals the Adaptive Role of the Epigenome in Three Deep-Sea Polychaetes.</title>
        <authorList>
            <person name="Perez M."/>
            <person name="Aroh O."/>
            <person name="Sun Y."/>
            <person name="Lan Y."/>
            <person name="Juniper S.K."/>
            <person name="Young C.R."/>
            <person name="Angers B."/>
            <person name="Qian P.Y."/>
        </authorList>
    </citation>
    <scope>NUCLEOTIDE SEQUENCE</scope>
    <source>
        <strain evidence="3">P08H-3</strain>
    </source>
</reference>
<name>A0AAD9N4G1_9ANNE</name>